<gene>
    <name evidence="3" type="ORF">EVOR1521_LOCUS17832</name>
</gene>
<organism evidence="3 4">
    <name type="scientific">Effrenium voratum</name>
    <dbReference type="NCBI Taxonomy" id="2562239"/>
    <lineage>
        <taxon>Eukaryota</taxon>
        <taxon>Sar</taxon>
        <taxon>Alveolata</taxon>
        <taxon>Dinophyceae</taxon>
        <taxon>Suessiales</taxon>
        <taxon>Symbiodiniaceae</taxon>
        <taxon>Effrenium</taxon>
    </lineage>
</organism>
<dbReference type="PANTHER" id="PTHR24114">
    <property type="entry name" value="LEUCINE RICH REPEAT FAMILY PROTEIN"/>
    <property type="match status" value="1"/>
</dbReference>
<accession>A0AA36MZT6</accession>
<dbReference type="InterPro" id="IPR052394">
    <property type="entry name" value="LRR-containing"/>
</dbReference>
<reference evidence="3" key="1">
    <citation type="submission" date="2023-08" db="EMBL/GenBank/DDBJ databases">
        <authorList>
            <person name="Chen Y."/>
            <person name="Shah S."/>
            <person name="Dougan E. K."/>
            <person name="Thang M."/>
            <person name="Chan C."/>
        </authorList>
    </citation>
    <scope>NUCLEOTIDE SEQUENCE</scope>
</reference>
<evidence type="ECO:0000256" key="1">
    <source>
        <dbReference type="SAM" id="MobiDB-lite"/>
    </source>
</evidence>
<dbReference type="Pfam" id="PF13516">
    <property type="entry name" value="LRR_6"/>
    <property type="match status" value="2"/>
</dbReference>
<dbReference type="Gene3D" id="3.80.10.10">
    <property type="entry name" value="Ribonuclease Inhibitor"/>
    <property type="match status" value="2"/>
</dbReference>
<keyword evidence="4" id="KW-1185">Reference proteome</keyword>
<sequence>MRAALVLVIASCAGLDARIPDGDANSFISSAVKRPKNARARAFNRSSHVDFLLKLASAGTQQRWQQFLQRRRAWPLEPGALRRGAPQPQDQLLPPLRPWRRGFGHTLSPVCWNADWSPSDCCFFQPMDTALGVCFANDTDMFMDCCPWETVEEMQSSMLACDLSPDNSSWRQIQRAFDGCVGPDEARCLEQVALRFPLHHDPLCAMGAAIGGIFLSAHKPYNEFEDSNAILPDGRMQGFDECLLYGIDQASCCVKVRFCKCNSHPADNVGCNLGVAVECAICLMLIPAVLLKQSGWGKMLAWIVEDLQRLSIGRSIGRQTAEPTELLRSAVWGQSGDSHAALLRLSNASGPLGERLSGAVVEDFFTQAMASRNPMDAWAASIETGVLQALADFLKAPRAPHGRRPPVPMKRLEAIDKLIPRNLRSIVPKQFLVTQGSRARALRGMMGPQRLERQRGGLLEAAWTQALRSWPGLCCPPDATGALALLHPPPAGNAKWPALLLALCLACEARDRRLLAEVERGIQCLGQGCTLLMRLQIQEQHVWNLWKDPAAKRWLPLLQLVLDRFLRPKTAKAPKAMQVLTTTETLSFLKAGGSMARFGDGEFWSLDRAHVTPVQRNRFLQESLIYVARLGTTGCPGFKPAMVDVLGSEESFPDRLNFNWWRDRPFFRQVPFRYFPPGRYGNMWVNYRPGQANRDVRAMQRFVQGWEEVFANKSVLLVGHPFAQAATAGQATGVMFAAAVSEYDFPVRVAQLSWRMMRQVATERLAPFGRARDVRLMRPLAVALASSVRWHGVLDTVREVVDHSDIDVVAVSWGPQAKPLVADVACRGTQAVDVGRLLWELHGIRAMSGELLQPGKAGEKDWIAEGADGLSLSLNGSWWLRPKSPETLHSPRKGSLPSLLEESRPHSKKSGPRFSSPAFHRASAPALHRRVEASQGLFERPISPSNEPGPHGRRSDYEEACAKSGLLPKFARAVQERRGRDTLDLSGLGFGDLQLRAMLCDRQLLPAPLVRRWRLRDARLSGAGVEALSAKLAPQTEMLDLARNEMGAKGVHSLASCLRQRLLPQLRWLDLSMNGLRDGALWPLTDGLLSCPHLVRLELNHNCIEEGGALGELLGTHNRLARLSLHSNALSGAALFEGLLANARCGQLSDLDVAWNHLGPSSACALGAALRSSVGLYHLDLSYNNLGPSSCQAIADGLRDNHHLYGLHIVGNAATIDADGFLSANFARTAPPNRPQALFGELRQGIDGRVGAARPSRDPEVLETAWTDEEVLRERDVLEQRSTCWACEGWQCLELAWPLRLGETPPKAVWCFTSIDGFRSGLRLRRDPPEGPPLRFFAARMVPRSCKILAIFQVDSALLTSGATEMLAAPVEIELRACEELPLLEPEDFLRKEVVRRKGELEHHFVLRMDRACVVRDCAEHDGSHAAHCHRTVLLDGPNGVPVQMPRITESEFRMRTKVPRGRPFYADFCGETPARLRDCFLLDWSRAKVARIAKGEADLKAAEESALAQYRRVLALYRASGERSVGTTQLEASGLFLQAGLVDDTTRVADIDRCFIAAKVLPFDLRKGVKQGGDKVLCRHQFLEMLLRVADQRFVKTGRIGLAEATASLMQALAPAADPKVRDLDLFHQQFHTEQVDDVMKKHHAILQEVYRRFSGRVAHPGAERFMSLAEFQDLLDTIKPYNSEFSQRRCGWAFRLAMMTQPEELFETRFQEMSFLEFQHAVGVVTFLRQRPTDMAEALETFIQEKLLPVGKEKRPLTRN</sequence>
<dbReference type="Proteomes" id="UP001178507">
    <property type="component" value="Unassembled WGS sequence"/>
</dbReference>
<dbReference type="InterPro" id="IPR001611">
    <property type="entry name" value="Leu-rich_rpt"/>
</dbReference>
<evidence type="ECO:0000313" key="3">
    <source>
        <dbReference type="EMBL" id="CAJ1392830.1"/>
    </source>
</evidence>
<evidence type="ECO:0000313" key="4">
    <source>
        <dbReference type="Proteomes" id="UP001178507"/>
    </source>
</evidence>
<dbReference type="PANTHER" id="PTHR24114:SF2">
    <property type="entry name" value="F-BOX DOMAIN-CONTAINING PROTEIN-RELATED"/>
    <property type="match status" value="1"/>
</dbReference>
<feature type="region of interest" description="Disordered" evidence="1">
    <location>
        <begin position="883"/>
        <end position="958"/>
    </location>
</feature>
<comment type="caution">
    <text evidence="3">The sequence shown here is derived from an EMBL/GenBank/DDBJ whole genome shotgun (WGS) entry which is preliminary data.</text>
</comment>
<dbReference type="InterPro" id="IPR032675">
    <property type="entry name" value="LRR_dom_sf"/>
</dbReference>
<dbReference type="SMART" id="SM00368">
    <property type="entry name" value="LRR_RI"/>
    <property type="match status" value="5"/>
</dbReference>
<protein>
    <submittedName>
        <fullName evidence="3">Uncharacterized protein</fullName>
    </submittedName>
</protein>
<evidence type="ECO:0000256" key="2">
    <source>
        <dbReference type="SAM" id="SignalP"/>
    </source>
</evidence>
<dbReference type="SUPFAM" id="SSF52047">
    <property type="entry name" value="RNI-like"/>
    <property type="match status" value="1"/>
</dbReference>
<feature type="signal peptide" evidence="2">
    <location>
        <begin position="1"/>
        <end position="17"/>
    </location>
</feature>
<proteinExistence type="predicted"/>
<feature type="chain" id="PRO_5041262393" evidence="2">
    <location>
        <begin position="18"/>
        <end position="1762"/>
    </location>
</feature>
<dbReference type="EMBL" id="CAUJNA010002424">
    <property type="protein sequence ID" value="CAJ1392830.1"/>
    <property type="molecule type" value="Genomic_DNA"/>
</dbReference>
<keyword evidence="2" id="KW-0732">Signal</keyword>
<name>A0AA36MZT6_9DINO</name>